<dbReference type="SUPFAM" id="SSF53639">
    <property type="entry name" value="AraD/HMP-PK domain-like"/>
    <property type="match status" value="1"/>
</dbReference>
<dbReference type="GO" id="GO:0046570">
    <property type="term" value="F:methylthioribulose 1-phosphate dehydratase activity"/>
    <property type="evidence" value="ECO:0007669"/>
    <property type="project" value="UniProtKB-UniRule"/>
</dbReference>
<dbReference type="GO" id="GO:0008270">
    <property type="term" value="F:zinc ion binding"/>
    <property type="evidence" value="ECO:0007669"/>
    <property type="project" value="UniProtKB-UniRule"/>
</dbReference>
<dbReference type="AlphaFoldDB" id="A0A081R8A7"/>
<evidence type="ECO:0000259" key="7">
    <source>
        <dbReference type="SMART" id="SM01007"/>
    </source>
</evidence>
<organism evidence="8 9">
    <name type="scientific">Sphingobium chlorophenolicum</name>
    <dbReference type="NCBI Taxonomy" id="46429"/>
    <lineage>
        <taxon>Bacteria</taxon>
        <taxon>Pseudomonadati</taxon>
        <taxon>Pseudomonadota</taxon>
        <taxon>Alphaproteobacteria</taxon>
        <taxon>Sphingomonadales</taxon>
        <taxon>Sphingomonadaceae</taxon>
        <taxon>Sphingobium</taxon>
    </lineage>
</organism>
<keyword evidence="1 6" id="KW-0028">Amino-acid biosynthesis</keyword>
<dbReference type="SMART" id="SM01007">
    <property type="entry name" value="Aldolase_II"/>
    <property type="match status" value="1"/>
</dbReference>
<dbReference type="GO" id="GO:0019509">
    <property type="term" value="P:L-methionine salvage from methylthioadenosine"/>
    <property type="evidence" value="ECO:0007669"/>
    <property type="project" value="UniProtKB-UniRule"/>
</dbReference>
<reference evidence="8 9" key="1">
    <citation type="submission" date="2014-02" db="EMBL/GenBank/DDBJ databases">
        <title>Whole genome sequence of Sphingobium chlorophenolicum NBRC 16172.</title>
        <authorList>
            <person name="Gan H.M."/>
            <person name="Gan H.Y."/>
            <person name="Chew T.H."/>
            <person name="Savka M.A."/>
        </authorList>
    </citation>
    <scope>NUCLEOTIDE SEQUENCE [LARGE SCALE GENOMIC DNA]</scope>
    <source>
        <strain evidence="8 9">NBRC 16172</strain>
    </source>
</reference>
<dbReference type="InterPro" id="IPR036409">
    <property type="entry name" value="Aldolase_II/adducin_N_sf"/>
</dbReference>
<evidence type="ECO:0000256" key="4">
    <source>
        <dbReference type="ARBA" id="ARBA00023167"/>
    </source>
</evidence>
<dbReference type="HAMAP" id="MF_01677">
    <property type="entry name" value="Salvage_MtnB"/>
    <property type="match status" value="1"/>
</dbReference>
<dbReference type="GO" id="GO:0005829">
    <property type="term" value="C:cytosol"/>
    <property type="evidence" value="ECO:0007669"/>
    <property type="project" value="TreeGrafter"/>
</dbReference>
<feature type="domain" description="Class II aldolase/adducin N-terminal" evidence="7">
    <location>
        <begin position="9"/>
        <end position="198"/>
    </location>
</feature>
<comment type="similarity">
    <text evidence="6">Belongs to the aldolase class II family. MtnB subfamily.</text>
</comment>
<dbReference type="UniPathway" id="UPA00904">
    <property type="reaction ID" value="UER00875"/>
</dbReference>
<dbReference type="InterPro" id="IPR001303">
    <property type="entry name" value="Aldolase_II/adducin_N"/>
</dbReference>
<accession>A0A081R8A7</accession>
<keyword evidence="3 6" id="KW-0862">Zinc</keyword>
<dbReference type="Pfam" id="PF00596">
    <property type="entry name" value="Aldolase_II"/>
    <property type="match status" value="1"/>
</dbReference>
<dbReference type="InterPro" id="IPR017714">
    <property type="entry name" value="MethylthioRu-1-P_deHdtase_MtnB"/>
</dbReference>
<dbReference type="eggNOG" id="COG0235">
    <property type="taxonomic scope" value="Bacteria"/>
</dbReference>
<name>A0A081R8A7_SPHCR</name>
<feature type="binding site" evidence="6">
    <location>
        <position position="94"/>
    </location>
    <ligand>
        <name>Zn(2+)</name>
        <dbReference type="ChEBI" id="CHEBI:29105"/>
    </ligand>
</feature>
<feature type="binding site" evidence="6">
    <location>
        <position position="96"/>
    </location>
    <ligand>
        <name>Zn(2+)</name>
        <dbReference type="ChEBI" id="CHEBI:29105"/>
    </ligand>
</feature>
<comment type="catalytic activity">
    <reaction evidence="6">
        <text>5-(methylsulfanyl)-D-ribulose 1-phosphate = 5-methylsulfanyl-2,3-dioxopentyl phosphate + H2O</text>
        <dbReference type="Rhea" id="RHEA:15549"/>
        <dbReference type="ChEBI" id="CHEBI:15377"/>
        <dbReference type="ChEBI" id="CHEBI:58548"/>
        <dbReference type="ChEBI" id="CHEBI:58828"/>
        <dbReference type="EC" id="4.2.1.109"/>
    </reaction>
</comment>
<keyword evidence="5 6" id="KW-0456">Lyase</keyword>
<keyword evidence="4 6" id="KW-0486">Methionine biosynthesis</keyword>
<protein>
    <recommendedName>
        <fullName evidence="6">Methylthioribulose-1-phosphate dehydratase</fullName>
        <shortName evidence="6">MTRu-1-P dehydratase</shortName>
        <ecNumber evidence="6">4.2.1.109</ecNumber>
    </recommendedName>
</protein>
<evidence type="ECO:0000256" key="2">
    <source>
        <dbReference type="ARBA" id="ARBA00022723"/>
    </source>
</evidence>
<dbReference type="GO" id="GO:0016832">
    <property type="term" value="F:aldehyde-lyase activity"/>
    <property type="evidence" value="ECO:0007669"/>
    <property type="project" value="TreeGrafter"/>
</dbReference>
<keyword evidence="2 6" id="KW-0479">Metal-binding</keyword>
<comment type="function">
    <text evidence="6">Catalyzes the dehydration of methylthioribulose-1-phosphate (MTRu-1-P) into 2,3-diketo-5-methylthiopentyl-1-phosphate (DK-MTP-1-P).</text>
</comment>
<dbReference type="RefSeq" id="WP_037457022.1">
    <property type="nucleotide sequence ID" value="NZ_JFHR01000086.1"/>
</dbReference>
<evidence type="ECO:0000256" key="3">
    <source>
        <dbReference type="ARBA" id="ARBA00022833"/>
    </source>
</evidence>
<dbReference type="OrthoDB" id="5500703at2"/>
<dbReference type="GO" id="GO:0019323">
    <property type="term" value="P:pentose catabolic process"/>
    <property type="evidence" value="ECO:0007669"/>
    <property type="project" value="TreeGrafter"/>
</dbReference>
<dbReference type="PANTHER" id="PTHR22789:SF0">
    <property type="entry name" value="3-OXO-TETRONATE 4-PHOSPHATE DECARBOXYLASE-RELATED"/>
    <property type="match status" value="1"/>
</dbReference>
<evidence type="ECO:0000256" key="1">
    <source>
        <dbReference type="ARBA" id="ARBA00022605"/>
    </source>
</evidence>
<evidence type="ECO:0000313" key="8">
    <source>
        <dbReference type="EMBL" id="KEQ51430.1"/>
    </source>
</evidence>
<gene>
    <name evidence="6 8" type="primary">mtnB</name>
    <name evidence="8" type="ORF">BV95_04305</name>
</gene>
<evidence type="ECO:0000256" key="6">
    <source>
        <dbReference type="HAMAP-Rule" id="MF_01677"/>
    </source>
</evidence>
<dbReference type="Proteomes" id="UP000028411">
    <property type="component" value="Unassembled WGS sequence"/>
</dbReference>
<dbReference type="EC" id="4.2.1.109" evidence="6"/>
<sequence length="208" mass="21891">MIDFTDAANAIVAAGGRLDRLGLAPATAGNYSMRLDDGTMAITVSGAHKGRLTPGQVMRASLEGASLDGKKPSAETLLHCLVYEVDGGAGAVLHSHSVAGTVLSRALADRSAIELEGYELLKIFPGVVDHDVRIAMPLVDNSQDMPTLAAQLRPILQAGTPPLPAFYIRGHGLYAWGPTMDAAENLVEACEFLLNCAWEELKLNGGGR</sequence>
<comment type="pathway">
    <text evidence="6">Amino-acid biosynthesis; L-methionine biosynthesis via salvage pathway; L-methionine from S-methyl-5-thio-alpha-D-ribose 1-phosphate: step 2/6.</text>
</comment>
<evidence type="ECO:0000256" key="5">
    <source>
        <dbReference type="ARBA" id="ARBA00023239"/>
    </source>
</evidence>
<evidence type="ECO:0000313" key="9">
    <source>
        <dbReference type="Proteomes" id="UP000028411"/>
    </source>
</evidence>
<dbReference type="PANTHER" id="PTHR22789">
    <property type="entry name" value="FUCULOSE PHOSPHATE ALDOLASE"/>
    <property type="match status" value="1"/>
</dbReference>
<dbReference type="Gene3D" id="3.40.225.10">
    <property type="entry name" value="Class II aldolase/adducin N-terminal domain"/>
    <property type="match status" value="1"/>
</dbReference>
<dbReference type="NCBIfam" id="TIGR03328">
    <property type="entry name" value="salvage_mtnB"/>
    <property type="match status" value="1"/>
</dbReference>
<comment type="cofactor">
    <cofactor evidence="6">
        <name>Zn(2+)</name>
        <dbReference type="ChEBI" id="CHEBI:29105"/>
    </cofactor>
    <text evidence="6">Binds 1 zinc ion per subunit.</text>
</comment>
<dbReference type="EMBL" id="JFHR01000086">
    <property type="protein sequence ID" value="KEQ51430.1"/>
    <property type="molecule type" value="Genomic_DNA"/>
</dbReference>
<dbReference type="InterPro" id="IPR050197">
    <property type="entry name" value="Aldolase_class_II_sugar_metab"/>
</dbReference>
<proteinExistence type="inferred from homology"/>
<comment type="caution">
    <text evidence="8">The sequence shown here is derived from an EMBL/GenBank/DDBJ whole genome shotgun (WGS) entry which is preliminary data.</text>
</comment>
<dbReference type="PATRIC" id="fig|46429.4.peg.4290"/>